<dbReference type="InterPro" id="IPR024370">
    <property type="entry name" value="PBP_domain"/>
</dbReference>
<evidence type="ECO:0000259" key="2">
    <source>
        <dbReference type="Pfam" id="PF12849"/>
    </source>
</evidence>
<dbReference type="PANTHER" id="PTHR30570">
    <property type="entry name" value="PERIPLASMIC PHOSPHATE BINDING COMPONENT OF PHOSPHATE ABC TRANSPORTER"/>
    <property type="match status" value="1"/>
</dbReference>
<dbReference type="STRING" id="589865.DaAHT2_2651"/>
<evidence type="ECO:0000313" key="3">
    <source>
        <dbReference type="EMBL" id="ADH87311.1"/>
    </source>
</evidence>
<organism evidence="3 4">
    <name type="scientific">Desulfurivibrio alkaliphilus (strain DSM 19089 / UNIQEM U267 / AHT2)</name>
    <dbReference type="NCBI Taxonomy" id="589865"/>
    <lineage>
        <taxon>Bacteria</taxon>
        <taxon>Pseudomonadati</taxon>
        <taxon>Thermodesulfobacteriota</taxon>
        <taxon>Desulfobulbia</taxon>
        <taxon>Desulfobulbales</taxon>
        <taxon>Desulfobulbaceae</taxon>
        <taxon>Desulfurivibrio</taxon>
    </lineage>
</organism>
<dbReference type="Proteomes" id="UP000001508">
    <property type="component" value="Chromosome"/>
</dbReference>
<proteinExistence type="predicted"/>
<dbReference type="PANTHER" id="PTHR30570:SF1">
    <property type="entry name" value="PHOSPHATE-BINDING PROTEIN PSTS"/>
    <property type="match status" value="1"/>
</dbReference>
<dbReference type="eggNOG" id="COG0226">
    <property type="taxonomic scope" value="Bacteria"/>
</dbReference>
<dbReference type="InParanoid" id="D6Z1H7"/>
<sequence length="301" mass="32588">MGVKLTRGIMLLLLVPLLSLLLACDQQEQEQPAAAFNGTIFFAGSSTLAVVIAQIGEQFTRTYATWDQVDATLPAEKIRINVITGGSGAGARAVLDGTADFGMVGREVRDSERTAMSNYQSLTVGIDALLLATHQDNPLAGRRHDLTAAEVRRIFSGEISHWQEFNPELPAEEIVLLVRDVGGGAHSVFQNSVMGQTEVSNRAVQAPTMTALVPRLAGNRRAIGYASYSVAEAYGKQLAVFSLDGVEPSVENIINGDYPVSRPLILLWNHELSVAERALLDYIRSDAGIWIIRELGYLPAI</sequence>
<protein>
    <submittedName>
        <fullName evidence="3">Putative phosphate ABC transporter substrate-binding protein</fullName>
    </submittedName>
</protein>
<dbReference type="KEGG" id="dak:DaAHT2_2651"/>
<feature type="domain" description="PBP" evidence="2">
    <location>
        <begin position="37"/>
        <end position="283"/>
    </location>
</feature>
<dbReference type="AlphaFoldDB" id="D6Z1H7"/>
<dbReference type="Gene3D" id="3.40.190.10">
    <property type="entry name" value="Periplasmic binding protein-like II"/>
    <property type="match status" value="2"/>
</dbReference>
<accession>D6Z1H7</accession>
<keyword evidence="1" id="KW-0732">Signal</keyword>
<dbReference type="InterPro" id="IPR050811">
    <property type="entry name" value="Phosphate_ABC_transporter"/>
</dbReference>
<keyword evidence="4" id="KW-1185">Reference proteome</keyword>
<dbReference type="PROSITE" id="PS51257">
    <property type="entry name" value="PROKAR_LIPOPROTEIN"/>
    <property type="match status" value="1"/>
</dbReference>
<dbReference type="HOGENOM" id="CLU_026228_5_1_7"/>
<dbReference type="CDD" id="cd13653">
    <property type="entry name" value="PBP2_phosphate_like_1"/>
    <property type="match status" value="1"/>
</dbReference>
<dbReference type="OrthoDB" id="9783488at2"/>
<dbReference type="Pfam" id="PF12849">
    <property type="entry name" value="PBP_like_2"/>
    <property type="match status" value="1"/>
</dbReference>
<dbReference type="EMBL" id="CP001940">
    <property type="protein sequence ID" value="ADH87311.1"/>
    <property type="molecule type" value="Genomic_DNA"/>
</dbReference>
<evidence type="ECO:0000256" key="1">
    <source>
        <dbReference type="ARBA" id="ARBA00022729"/>
    </source>
</evidence>
<name>D6Z1H7_DESAT</name>
<evidence type="ECO:0000313" key="4">
    <source>
        <dbReference type="Proteomes" id="UP000001508"/>
    </source>
</evidence>
<gene>
    <name evidence="3" type="ordered locus">DaAHT2_2651</name>
</gene>
<reference evidence="4" key="1">
    <citation type="submission" date="2010-02" db="EMBL/GenBank/DDBJ databases">
        <title>Complete sequence of Desulfurivibrio alkaliphilus AHT2.</title>
        <authorList>
            <consortium name="US DOE Joint Genome Institute"/>
            <person name="Pitluck S."/>
            <person name="Chertkov O."/>
            <person name="Detter J.C."/>
            <person name="Han C."/>
            <person name="Tapia R."/>
            <person name="Larimer F."/>
            <person name="Land M."/>
            <person name="Hauser L."/>
            <person name="Kyrpides N."/>
            <person name="Mikhailova N."/>
            <person name="Sorokin D.Y."/>
            <person name="Muyzer G."/>
            <person name="Woyke T."/>
        </authorList>
    </citation>
    <scope>NUCLEOTIDE SEQUENCE [LARGE SCALE GENOMIC DNA]</scope>
    <source>
        <strain evidence="4">DSM 19089 / UNIQEM U267 / AHT2</strain>
    </source>
</reference>
<dbReference type="RefSeq" id="WP_013164816.1">
    <property type="nucleotide sequence ID" value="NC_014216.1"/>
</dbReference>
<dbReference type="SUPFAM" id="SSF53850">
    <property type="entry name" value="Periplasmic binding protein-like II"/>
    <property type="match status" value="1"/>
</dbReference>